<gene>
    <name evidence="1" type="ORF">CYNAS_LOCUS4284</name>
</gene>
<comment type="caution">
    <text evidence="1">The sequence shown here is derived from an EMBL/GenBank/DDBJ whole genome shotgun (WGS) entry which is preliminary data.</text>
</comment>
<protein>
    <submittedName>
        <fullName evidence="1">Uncharacterized protein</fullName>
    </submittedName>
</protein>
<name>A0AA36GH51_CYLNA</name>
<accession>A0AA36GH51</accession>
<dbReference type="GO" id="GO:0003700">
    <property type="term" value="F:DNA-binding transcription factor activity"/>
    <property type="evidence" value="ECO:0007669"/>
    <property type="project" value="InterPro"/>
</dbReference>
<dbReference type="AlphaFoldDB" id="A0AA36GH51"/>
<dbReference type="SUPFAM" id="SSF88946">
    <property type="entry name" value="Sigma2 domain of RNA polymerase sigma factors"/>
    <property type="match status" value="1"/>
</dbReference>
<reference evidence="1" key="1">
    <citation type="submission" date="2023-07" db="EMBL/GenBank/DDBJ databases">
        <authorList>
            <consortium name="CYATHOMIX"/>
        </authorList>
    </citation>
    <scope>NUCLEOTIDE SEQUENCE</scope>
    <source>
        <strain evidence="1">N/A</strain>
    </source>
</reference>
<evidence type="ECO:0000313" key="1">
    <source>
        <dbReference type="EMBL" id="CAJ0592301.1"/>
    </source>
</evidence>
<proteinExistence type="predicted"/>
<keyword evidence="2" id="KW-1185">Reference proteome</keyword>
<organism evidence="1 2">
    <name type="scientific">Cylicocyclus nassatus</name>
    <name type="common">Nematode worm</name>
    <dbReference type="NCBI Taxonomy" id="53992"/>
    <lineage>
        <taxon>Eukaryota</taxon>
        <taxon>Metazoa</taxon>
        <taxon>Ecdysozoa</taxon>
        <taxon>Nematoda</taxon>
        <taxon>Chromadorea</taxon>
        <taxon>Rhabditida</taxon>
        <taxon>Rhabditina</taxon>
        <taxon>Rhabditomorpha</taxon>
        <taxon>Strongyloidea</taxon>
        <taxon>Strongylidae</taxon>
        <taxon>Cylicocyclus</taxon>
    </lineage>
</organism>
<evidence type="ECO:0000313" key="2">
    <source>
        <dbReference type="Proteomes" id="UP001176961"/>
    </source>
</evidence>
<dbReference type="GO" id="GO:0006352">
    <property type="term" value="P:DNA-templated transcription initiation"/>
    <property type="evidence" value="ECO:0007669"/>
    <property type="project" value="InterPro"/>
</dbReference>
<dbReference type="EMBL" id="CATQJL010000063">
    <property type="protein sequence ID" value="CAJ0592301.1"/>
    <property type="molecule type" value="Genomic_DNA"/>
</dbReference>
<sequence>MKEKEGYISNEYLRKLIVDFNRMNIDDTGAWCQPYLSKLENKYKNKKIEEEKYQQSLDFITRKQQQIAALHKKYAEFTDAERRHYNYEFDKLKAEICDAFMKVINGRIISFKLVTTKAYEDIEDIRQECLMTLFTYINRYDEERNSSAFAFVTQLITNAILLYLNQLKERQEKEVTGLDFYENLNTIDDFKGELMLNAHTEDQDGKNIAIIYCKDTSGCSHVRLRYNAEYINGYTMGVIPTLMPYPTFDPVYLSRAKSIIFQRPITDSDVQILTRYKELQPKFGYKLVAEFDDLVFMTGEGKDDGVPSYNPGHDTIVKHIDKSTKNLQTNIDMCDMVIASTPFLKRVIEKIFHHPNVKVIKNVVPRYLWNFERKKKITEDIKKPKVIYSGSPTHFKTPIPTLKPGQHPNFPNGHPGQPGDRGDWKTGLCDWVIKNVKEDKIDFVVMGSVPFFFDEIRDKIQYIPWADSHTFPRKFMEVHADFSIATVVDNSFNKCKSSLRFTEACACGCVFMGNIFANNDDSPYREIHNDAKFTDKSTAEEIDKIFWALTKKDKYNEVMNWQYDFINTGNCWLESEGHINEMLDMFDSKPRKII</sequence>
<dbReference type="InterPro" id="IPR013325">
    <property type="entry name" value="RNA_pol_sigma_r2"/>
</dbReference>
<dbReference type="Proteomes" id="UP001176961">
    <property type="component" value="Unassembled WGS sequence"/>
</dbReference>